<reference evidence="1" key="1">
    <citation type="journal article" date="2023" name="Mol. Biol. Evol.">
        <title>Third-Generation Sequencing Reveals the Adaptive Role of the Epigenome in Three Deep-Sea Polychaetes.</title>
        <authorList>
            <person name="Perez M."/>
            <person name="Aroh O."/>
            <person name="Sun Y."/>
            <person name="Lan Y."/>
            <person name="Juniper S.K."/>
            <person name="Young C.R."/>
            <person name="Angers B."/>
            <person name="Qian P.Y."/>
        </authorList>
    </citation>
    <scope>NUCLEOTIDE SEQUENCE</scope>
    <source>
        <strain evidence="1">R07B-5</strain>
    </source>
</reference>
<protein>
    <submittedName>
        <fullName evidence="1">Uncharacterized protein</fullName>
    </submittedName>
</protein>
<evidence type="ECO:0000313" key="1">
    <source>
        <dbReference type="EMBL" id="KAK2180411.1"/>
    </source>
</evidence>
<evidence type="ECO:0000313" key="2">
    <source>
        <dbReference type="Proteomes" id="UP001209878"/>
    </source>
</evidence>
<proteinExistence type="predicted"/>
<dbReference type="Proteomes" id="UP001209878">
    <property type="component" value="Unassembled WGS sequence"/>
</dbReference>
<organism evidence="1 2">
    <name type="scientific">Ridgeia piscesae</name>
    <name type="common">Tubeworm</name>
    <dbReference type="NCBI Taxonomy" id="27915"/>
    <lineage>
        <taxon>Eukaryota</taxon>
        <taxon>Metazoa</taxon>
        <taxon>Spiralia</taxon>
        <taxon>Lophotrochozoa</taxon>
        <taxon>Annelida</taxon>
        <taxon>Polychaeta</taxon>
        <taxon>Sedentaria</taxon>
        <taxon>Canalipalpata</taxon>
        <taxon>Sabellida</taxon>
        <taxon>Siboglinidae</taxon>
        <taxon>Ridgeia</taxon>
    </lineage>
</organism>
<dbReference type="AlphaFoldDB" id="A0AAD9KZT3"/>
<sequence>MQANVELHTSMHIASKKQQYVVKLNSSCIPQYNQPLCIQNRSLTLHDSIRRLFTSHKVTDIDNSALECHPLPSHNTATLQLLITLQNAIIIGP</sequence>
<accession>A0AAD9KZT3</accession>
<name>A0AAD9KZT3_RIDPI</name>
<gene>
    <name evidence="1" type="ORF">NP493_444g02021</name>
</gene>
<dbReference type="EMBL" id="JAODUO010000444">
    <property type="protein sequence ID" value="KAK2180411.1"/>
    <property type="molecule type" value="Genomic_DNA"/>
</dbReference>
<keyword evidence="2" id="KW-1185">Reference proteome</keyword>
<comment type="caution">
    <text evidence="1">The sequence shown here is derived from an EMBL/GenBank/DDBJ whole genome shotgun (WGS) entry which is preliminary data.</text>
</comment>